<reference evidence="2" key="1">
    <citation type="journal article" date="2015" name="Nat. Genet.">
        <title>The genome and transcriptome of the zoonotic hookworm Ancylostoma ceylanicum identify infection-specific gene families.</title>
        <authorList>
            <person name="Schwarz E.M."/>
            <person name="Hu Y."/>
            <person name="Antoshechkin I."/>
            <person name="Miller M.M."/>
            <person name="Sternberg P.W."/>
            <person name="Aroian R.V."/>
        </authorList>
    </citation>
    <scope>NUCLEOTIDE SEQUENCE</scope>
    <source>
        <strain evidence="2">HY135</strain>
    </source>
</reference>
<evidence type="ECO:0000313" key="2">
    <source>
        <dbReference type="Proteomes" id="UP000024635"/>
    </source>
</evidence>
<protein>
    <submittedName>
        <fullName evidence="1">Uncharacterized protein</fullName>
    </submittedName>
</protein>
<name>A0A016S999_9BILA</name>
<dbReference type="Proteomes" id="UP000024635">
    <property type="component" value="Unassembled WGS sequence"/>
</dbReference>
<gene>
    <name evidence="1" type="primary">Acey_s0266.g702</name>
    <name evidence="1" type="ORF">Y032_0266g702</name>
</gene>
<sequence length="86" mass="9974">MEKFSVIKHTRCICEQGVNFACRLETETCPPCCGNIMFLKANLFMTWDKYGRILVAAFRQQSQLASSWLLSLERRSLQLRVIPCSR</sequence>
<dbReference type="EMBL" id="JARK01001602">
    <property type="protein sequence ID" value="EYB87238.1"/>
    <property type="molecule type" value="Genomic_DNA"/>
</dbReference>
<evidence type="ECO:0000313" key="1">
    <source>
        <dbReference type="EMBL" id="EYB87238.1"/>
    </source>
</evidence>
<comment type="caution">
    <text evidence="1">The sequence shown here is derived from an EMBL/GenBank/DDBJ whole genome shotgun (WGS) entry which is preliminary data.</text>
</comment>
<dbReference type="AlphaFoldDB" id="A0A016S999"/>
<keyword evidence="2" id="KW-1185">Reference proteome</keyword>
<proteinExistence type="predicted"/>
<organism evidence="1 2">
    <name type="scientific">Ancylostoma ceylanicum</name>
    <dbReference type="NCBI Taxonomy" id="53326"/>
    <lineage>
        <taxon>Eukaryota</taxon>
        <taxon>Metazoa</taxon>
        <taxon>Ecdysozoa</taxon>
        <taxon>Nematoda</taxon>
        <taxon>Chromadorea</taxon>
        <taxon>Rhabditida</taxon>
        <taxon>Rhabditina</taxon>
        <taxon>Rhabditomorpha</taxon>
        <taxon>Strongyloidea</taxon>
        <taxon>Ancylostomatidae</taxon>
        <taxon>Ancylostomatinae</taxon>
        <taxon>Ancylostoma</taxon>
    </lineage>
</organism>
<accession>A0A016S999</accession>